<evidence type="ECO:0000256" key="1">
    <source>
        <dbReference type="SAM" id="MobiDB-lite"/>
    </source>
</evidence>
<protein>
    <submittedName>
        <fullName evidence="2">Uncharacterized protein</fullName>
    </submittedName>
</protein>
<feature type="region of interest" description="Disordered" evidence="1">
    <location>
        <begin position="109"/>
        <end position="141"/>
    </location>
</feature>
<feature type="region of interest" description="Disordered" evidence="1">
    <location>
        <begin position="66"/>
        <end position="85"/>
    </location>
</feature>
<organism evidence="2 3">
    <name type="scientific">Sphaeroforma arctica JP610</name>
    <dbReference type="NCBI Taxonomy" id="667725"/>
    <lineage>
        <taxon>Eukaryota</taxon>
        <taxon>Ichthyosporea</taxon>
        <taxon>Ichthyophonida</taxon>
        <taxon>Sphaeroforma</taxon>
    </lineage>
</organism>
<proteinExistence type="predicted"/>
<name>A0A0L0FKE1_9EUKA</name>
<evidence type="ECO:0000313" key="2">
    <source>
        <dbReference type="EMBL" id="KNC76941.1"/>
    </source>
</evidence>
<reference evidence="2 3" key="1">
    <citation type="submission" date="2011-02" db="EMBL/GenBank/DDBJ databases">
        <title>The Genome Sequence of Sphaeroforma arctica JP610.</title>
        <authorList>
            <consortium name="The Broad Institute Genome Sequencing Platform"/>
            <person name="Russ C."/>
            <person name="Cuomo C."/>
            <person name="Young S.K."/>
            <person name="Zeng Q."/>
            <person name="Gargeya S."/>
            <person name="Alvarado L."/>
            <person name="Berlin A."/>
            <person name="Chapman S.B."/>
            <person name="Chen Z."/>
            <person name="Freedman E."/>
            <person name="Gellesch M."/>
            <person name="Goldberg J."/>
            <person name="Griggs A."/>
            <person name="Gujja S."/>
            <person name="Heilman E."/>
            <person name="Heiman D."/>
            <person name="Howarth C."/>
            <person name="Mehta T."/>
            <person name="Neiman D."/>
            <person name="Pearson M."/>
            <person name="Roberts A."/>
            <person name="Saif S."/>
            <person name="Shea T."/>
            <person name="Shenoy N."/>
            <person name="Sisk P."/>
            <person name="Stolte C."/>
            <person name="Sykes S."/>
            <person name="White J."/>
            <person name="Yandava C."/>
            <person name="Burger G."/>
            <person name="Gray M.W."/>
            <person name="Holland P.W.H."/>
            <person name="King N."/>
            <person name="Lang F.B.F."/>
            <person name="Roger A.J."/>
            <person name="Ruiz-Trillo I."/>
            <person name="Haas B."/>
            <person name="Nusbaum C."/>
            <person name="Birren B."/>
        </authorList>
    </citation>
    <scope>NUCLEOTIDE SEQUENCE [LARGE SCALE GENOMIC DNA]</scope>
    <source>
        <strain evidence="2 3">JP610</strain>
    </source>
</reference>
<dbReference type="RefSeq" id="XP_014150843.1">
    <property type="nucleotide sequence ID" value="XM_014295368.1"/>
</dbReference>
<evidence type="ECO:0000313" key="3">
    <source>
        <dbReference type="Proteomes" id="UP000054560"/>
    </source>
</evidence>
<sequence length="141" mass="15713">MDEQIAGIPLGSLVIRRTPGNISKAGHIMDMSPLQLLTTTSGSRHWSFFLPKTMLGTTLAQLDKRLQAPEGSNQSGYLEERNPVAIQRPERIRSDYIGIRFVSSLNPKPRKTRTAYDVVAQDDEPELNQPLKPISSGRSKK</sequence>
<gene>
    <name evidence="2" type="ORF">SARC_10584</name>
</gene>
<accession>A0A0L0FKE1</accession>
<keyword evidence="3" id="KW-1185">Reference proteome</keyword>
<dbReference type="EMBL" id="KQ242906">
    <property type="protein sequence ID" value="KNC76941.1"/>
    <property type="molecule type" value="Genomic_DNA"/>
</dbReference>
<dbReference type="GeneID" id="25911088"/>
<dbReference type="AlphaFoldDB" id="A0A0L0FKE1"/>
<dbReference type="Proteomes" id="UP000054560">
    <property type="component" value="Unassembled WGS sequence"/>
</dbReference>